<name>A0A8T0S539_PANVG</name>
<comment type="caution">
    <text evidence="2">The sequence shown here is derived from an EMBL/GenBank/DDBJ whole genome shotgun (WGS) entry which is preliminary data.</text>
</comment>
<evidence type="ECO:0000313" key="2">
    <source>
        <dbReference type="EMBL" id="KAG2591649.1"/>
    </source>
</evidence>
<accession>A0A8T0S539</accession>
<gene>
    <name evidence="2" type="ORF">PVAP13_5NG497600</name>
</gene>
<dbReference type="EMBL" id="CM029046">
    <property type="protein sequence ID" value="KAG2591649.1"/>
    <property type="molecule type" value="Genomic_DNA"/>
</dbReference>
<evidence type="ECO:0000313" key="3">
    <source>
        <dbReference type="Proteomes" id="UP000823388"/>
    </source>
</evidence>
<dbReference type="Proteomes" id="UP000823388">
    <property type="component" value="Chromosome 5N"/>
</dbReference>
<evidence type="ECO:0000256" key="1">
    <source>
        <dbReference type="SAM" id="MobiDB-lite"/>
    </source>
</evidence>
<sequence>MPPDAMDVRNCGGAARGGRRRCRCCCGEVGSRTAAWRACLRAARRARTRALLPRRRVWEARRPSVSGEGMAGGERATVATANLTGGKKNVFAPRAQSRPGPAPRTRQQAGAKPRRGSGGRLLPIAAATARQ</sequence>
<feature type="region of interest" description="Disordered" evidence="1">
    <location>
        <begin position="82"/>
        <end position="131"/>
    </location>
</feature>
<reference evidence="2" key="1">
    <citation type="submission" date="2020-05" db="EMBL/GenBank/DDBJ databases">
        <title>WGS assembly of Panicum virgatum.</title>
        <authorList>
            <person name="Lovell J.T."/>
            <person name="Jenkins J."/>
            <person name="Shu S."/>
            <person name="Juenger T.E."/>
            <person name="Schmutz J."/>
        </authorList>
    </citation>
    <scope>NUCLEOTIDE SEQUENCE</scope>
    <source>
        <strain evidence="2">AP13</strain>
    </source>
</reference>
<dbReference type="AlphaFoldDB" id="A0A8T0S539"/>
<organism evidence="2 3">
    <name type="scientific">Panicum virgatum</name>
    <name type="common">Blackwell switchgrass</name>
    <dbReference type="NCBI Taxonomy" id="38727"/>
    <lineage>
        <taxon>Eukaryota</taxon>
        <taxon>Viridiplantae</taxon>
        <taxon>Streptophyta</taxon>
        <taxon>Embryophyta</taxon>
        <taxon>Tracheophyta</taxon>
        <taxon>Spermatophyta</taxon>
        <taxon>Magnoliopsida</taxon>
        <taxon>Liliopsida</taxon>
        <taxon>Poales</taxon>
        <taxon>Poaceae</taxon>
        <taxon>PACMAD clade</taxon>
        <taxon>Panicoideae</taxon>
        <taxon>Panicodae</taxon>
        <taxon>Paniceae</taxon>
        <taxon>Panicinae</taxon>
        <taxon>Panicum</taxon>
        <taxon>Panicum sect. Hiantes</taxon>
    </lineage>
</organism>
<protein>
    <submittedName>
        <fullName evidence="2">Uncharacterized protein</fullName>
    </submittedName>
</protein>
<proteinExistence type="predicted"/>
<keyword evidence="3" id="KW-1185">Reference proteome</keyword>